<dbReference type="PANTHER" id="PTHR34709:SF68">
    <property type="entry name" value="OS07G0550432 PROTEIN"/>
    <property type="match status" value="1"/>
</dbReference>
<evidence type="ECO:0000313" key="3">
    <source>
        <dbReference type="Proteomes" id="UP001497457"/>
    </source>
</evidence>
<dbReference type="Pfam" id="PF24758">
    <property type="entry name" value="LRR_At5g56370"/>
    <property type="match status" value="1"/>
</dbReference>
<dbReference type="AlphaFoldDB" id="A0ABC9AJL5"/>
<accession>A0ABC9AJL5</accession>
<dbReference type="PANTHER" id="PTHR34709">
    <property type="entry name" value="OS10G0396666 PROTEIN"/>
    <property type="match status" value="1"/>
</dbReference>
<dbReference type="InterPro" id="IPR055411">
    <property type="entry name" value="LRR_FXL15/At3g58940/PEG3-like"/>
</dbReference>
<evidence type="ECO:0000259" key="1">
    <source>
        <dbReference type="Pfam" id="PF24758"/>
    </source>
</evidence>
<keyword evidence="3" id="KW-1185">Reference proteome</keyword>
<reference evidence="2 3" key="2">
    <citation type="submission" date="2024-10" db="EMBL/GenBank/DDBJ databases">
        <authorList>
            <person name="Ryan C."/>
        </authorList>
    </citation>
    <scope>NUCLEOTIDE SEQUENCE [LARGE SCALE GENOMIC DNA]</scope>
</reference>
<reference evidence="3" key="1">
    <citation type="submission" date="2024-06" db="EMBL/GenBank/DDBJ databases">
        <authorList>
            <person name="Ryan C."/>
        </authorList>
    </citation>
    <scope>NUCLEOTIDE SEQUENCE [LARGE SCALE GENOMIC DNA]</scope>
</reference>
<name>A0ABC9AJL5_9POAL</name>
<gene>
    <name evidence="2" type="ORF">URODEC1_LOCUS55672</name>
</gene>
<dbReference type="InterPro" id="IPR055312">
    <property type="entry name" value="FBL15-like"/>
</dbReference>
<evidence type="ECO:0000313" key="2">
    <source>
        <dbReference type="EMBL" id="CAL4980444.1"/>
    </source>
</evidence>
<organism evidence="2 3">
    <name type="scientific">Urochloa decumbens</name>
    <dbReference type="NCBI Taxonomy" id="240449"/>
    <lineage>
        <taxon>Eukaryota</taxon>
        <taxon>Viridiplantae</taxon>
        <taxon>Streptophyta</taxon>
        <taxon>Embryophyta</taxon>
        <taxon>Tracheophyta</taxon>
        <taxon>Spermatophyta</taxon>
        <taxon>Magnoliopsida</taxon>
        <taxon>Liliopsida</taxon>
        <taxon>Poales</taxon>
        <taxon>Poaceae</taxon>
        <taxon>PACMAD clade</taxon>
        <taxon>Panicoideae</taxon>
        <taxon>Panicodae</taxon>
        <taxon>Paniceae</taxon>
        <taxon>Melinidinae</taxon>
        <taxon>Urochloa</taxon>
    </lineage>
</organism>
<dbReference type="Proteomes" id="UP001497457">
    <property type="component" value="Chromosome 21rd"/>
</dbReference>
<feature type="domain" description="F-box/LRR-repeat protein 15/At3g58940/PEG3-like LRR" evidence="1">
    <location>
        <begin position="100"/>
        <end position="254"/>
    </location>
</feature>
<dbReference type="SUPFAM" id="SSF81383">
    <property type="entry name" value="F-box domain"/>
    <property type="match status" value="1"/>
</dbReference>
<protein>
    <recommendedName>
        <fullName evidence="1">F-box/LRR-repeat protein 15/At3g58940/PEG3-like LRR domain-containing protein</fullName>
    </recommendedName>
</protein>
<dbReference type="InterPro" id="IPR036047">
    <property type="entry name" value="F-box-like_dom_sf"/>
</dbReference>
<dbReference type="EMBL" id="OZ075131">
    <property type="protein sequence ID" value="CAL4980444.1"/>
    <property type="molecule type" value="Genomic_DNA"/>
</dbReference>
<sequence length="466" mass="52433">MDAGEDHISGLPDELLNAILLGLRSTRAAARAGALSRRWRHLWTPLPGLFLSERSQDAAFLDTVDAALAACDSAPAIEGLTIRLSIYHRGGSVPAERVAPWLRFASQRVVGPLRLPLPRPEEVHGEETAAVLDVPACEGVTKLELRLSGAWRVRPLAAGLFWALTDLTIVCRFMDCSELTALVCKQCPRLMHLKLRFMLLAMANASDISIRSDSLQSLSFSVCKARLLEIVAPRLEELSVSLAPDEAQISAPKLAEVVWANDNYDPRRHRFDDVGRRLRLLEPGQNMSLMQQFDEVDELKLGIYIPEIIFQYENFLNQSNKLPNCKILSISLRWRHGLVPGMLHLLRGCNSTRKVFLIVCGDHLLGYPCLPSCPCREESHLVDDISLHSLEEVEITSHTSSHEVFELVEQLSKCNAPILKKVVMKYRMDSPPPPTKEVREKIRSMFPPNIEVDFYVLSKWKWVLLD</sequence>
<proteinExistence type="predicted"/>